<dbReference type="GO" id="GO:0009313">
    <property type="term" value="P:oligosaccharide catabolic process"/>
    <property type="evidence" value="ECO:0007669"/>
    <property type="project" value="TreeGrafter"/>
</dbReference>
<dbReference type="EC" id="3.2.1.1" evidence="3"/>
<dbReference type="OrthoDB" id="9805159at2"/>
<evidence type="ECO:0000256" key="3">
    <source>
        <dbReference type="RuleBase" id="RU361134"/>
    </source>
</evidence>
<keyword evidence="3" id="KW-0119">Carbohydrate metabolism</keyword>
<feature type="signal peptide" evidence="4">
    <location>
        <begin position="1"/>
        <end position="23"/>
    </location>
</feature>
<comment type="caution">
    <text evidence="6">The sequence shown here is derived from an EMBL/GenBank/DDBJ whole genome shotgun (WGS) entry which is preliminary data.</text>
</comment>
<dbReference type="PRINTS" id="PR00110">
    <property type="entry name" value="ALPHAAMYLASE"/>
</dbReference>
<evidence type="ECO:0000256" key="2">
    <source>
        <dbReference type="RuleBase" id="RU003615"/>
    </source>
</evidence>
<evidence type="ECO:0000313" key="6">
    <source>
        <dbReference type="EMBL" id="ROR23680.1"/>
    </source>
</evidence>
<keyword evidence="7" id="KW-1185">Reference proteome</keyword>
<keyword evidence="4" id="KW-0732">Signal</keyword>
<dbReference type="Proteomes" id="UP000273083">
    <property type="component" value="Unassembled WGS sequence"/>
</dbReference>
<accession>A0A3N1XA82</accession>
<dbReference type="SMART" id="SM00642">
    <property type="entry name" value="Aamy"/>
    <property type="match status" value="1"/>
</dbReference>
<dbReference type="InterPro" id="IPR017853">
    <property type="entry name" value="GH"/>
</dbReference>
<dbReference type="InterPro" id="IPR006046">
    <property type="entry name" value="Alpha_amylase"/>
</dbReference>
<keyword evidence="3 6" id="KW-0326">Glycosidase</keyword>
<dbReference type="PANTHER" id="PTHR10357:SF179">
    <property type="entry name" value="NEUTRAL AND BASIC AMINO ACID TRANSPORT PROTEIN RBAT"/>
    <property type="match status" value="1"/>
</dbReference>
<dbReference type="Pfam" id="PF00128">
    <property type="entry name" value="Alpha-amylase"/>
    <property type="match status" value="1"/>
</dbReference>
<comment type="catalytic activity">
    <reaction evidence="3">
        <text>Endohydrolysis of (1-&gt;4)-alpha-D-glucosidic linkages in polysaccharides containing three or more (1-&gt;4)-alpha-linked D-glucose units.</text>
        <dbReference type="EC" id="3.2.1.1"/>
    </reaction>
</comment>
<sequence length="564" mass="64397">MKNRKQKLLIIILVLLSVVSCKYNEDKVNQGENKIEKKEGIKETISYPYKQDLNVPEDNYRTYYEVFLYSYYDSNGDGIGDINGLIKKLDYINDGDPDTDTDLGFNGIWLMPIMPSTTYHKYDVTDYYSIDTQYGTMEDFKNLVKECDKRGIKLIIDMVFNHTSSKHPWFLSAIQSLSIEPCGEEVCTHEELCRQHNKYIGYYNFVKDKPGSGIYYPTGNGWYYEGVFWDQMPDLNLSNEDLRRDLEDVMSYWLDLGVGGFRLDAAKEYYSGAPTKNIEVLSWINEFVKRKSVDNYIVAEVWDSFSVYSTYYKSNIDSVFNFAFAKEDGKIVKTLNYSDTSNSGSAFADALILADKTFKGMNEKAIDAPFFTNHDTARAAGFFVNDENKLKMAAAMNLFMNGSAFVYYGEELGMKGSGKDENKRAPMYWSGNEKAEGMTTGPPNMEEVKHIYPSLEEQEQDPGSIYNFYKRAIRLRNENPEIARGTLERIDNITDIDICAVTKTYKGSKIVMLYNLSTEEKSVDLVASKIEAEGIRGYVSATGKEVLIKEERAILPPYSVVVLK</sequence>
<feature type="chain" id="PRO_5039543700" description="Alpha-amylase" evidence="4">
    <location>
        <begin position="24"/>
        <end position="564"/>
    </location>
</feature>
<gene>
    <name evidence="6" type="ORF">EDD66_11375</name>
</gene>
<dbReference type="Gene3D" id="3.20.20.80">
    <property type="entry name" value="Glycosidases"/>
    <property type="match status" value="1"/>
</dbReference>
<proteinExistence type="inferred from homology"/>
<evidence type="ECO:0000259" key="5">
    <source>
        <dbReference type="SMART" id="SM00642"/>
    </source>
</evidence>
<dbReference type="CDD" id="cd11316">
    <property type="entry name" value="AmyAc_bac2_AmyA"/>
    <property type="match status" value="1"/>
</dbReference>
<evidence type="ECO:0000256" key="4">
    <source>
        <dbReference type="SAM" id="SignalP"/>
    </source>
</evidence>
<dbReference type="PANTHER" id="PTHR10357">
    <property type="entry name" value="ALPHA-AMYLASE FAMILY MEMBER"/>
    <property type="match status" value="1"/>
</dbReference>
<protein>
    <recommendedName>
        <fullName evidence="3">Alpha-amylase</fullName>
        <ecNumber evidence="3">3.2.1.1</ecNumber>
    </recommendedName>
</protein>
<organism evidence="6 7">
    <name type="scientific">Mobilisporobacter senegalensis</name>
    <dbReference type="NCBI Taxonomy" id="1329262"/>
    <lineage>
        <taxon>Bacteria</taxon>
        <taxon>Bacillati</taxon>
        <taxon>Bacillota</taxon>
        <taxon>Clostridia</taxon>
        <taxon>Lachnospirales</taxon>
        <taxon>Lachnospiraceae</taxon>
        <taxon>Mobilisporobacter</taxon>
    </lineage>
</organism>
<comment type="similarity">
    <text evidence="1 2">Belongs to the glycosyl hydrolase 13 family.</text>
</comment>
<keyword evidence="3" id="KW-0378">Hydrolase</keyword>
<reference evidence="6 7" key="1">
    <citation type="submission" date="2018-11" db="EMBL/GenBank/DDBJ databases">
        <title>Genomic Encyclopedia of Type Strains, Phase IV (KMG-IV): sequencing the most valuable type-strain genomes for metagenomic binning, comparative biology and taxonomic classification.</title>
        <authorList>
            <person name="Goeker M."/>
        </authorList>
    </citation>
    <scope>NUCLEOTIDE SEQUENCE [LARGE SCALE GENOMIC DNA]</scope>
    <source>
        <strain evidence="6 7">DSM 26537</strain>
    </source>
</reference>
<dbReference type="SUPFAM" id="SSF51445">
    <property type="entry name" value="(Trans)glycosidases"/>
    <property type="match status" value="1"/>
</dbReference>
<dbReference type="RefSeq" id="WP_123610675.1">
    <property type="nucleotide sequence ID" value="NZ_RJVG01000013.1"/>
</dbReference>
<dbReference type="Gene3D" id="3.90.400.10">
    <property type="entry name" value="Oligo-1,6-glucosidase, Domain 2"/>
    <property type="match status" value="1"/>
</dbReference>
<dbReference type="GO" id="GO:0004556">
    <property type="term" value="F:alpha-amylase activity"/>
    <property type="evidence" value="ECO:0007669"/>
    <property type="project" value="UniProtKB-UniRule"/>
</dbReference>
<name>A0A3N1XA82_9FIRM</name>
<feature type="domain" description="Glycosyl hydrolase family 13 catalytic" evidence="5">
    <location>
        <begin position="65"/>
        <end position="476"/>
    </location>
</feature>
<evidence type="ECO:0000313" key="7">
    <source>
        <dbReference type="Proteomes" id="UP000273083"/>
    </source>
</evidence>
<dbReference type="InterPro" id="IPR045857">
    <property type="entry name" value="O16G_dom_2"/>
</dbReference>
<evidence type="ECO:0000256" key="1">
    <source>
        <dbReference type="ARBA" id="ARBA00008061"/>
    </source>
</evidence>
<dbReference type="InterPro" id="IPR006047">
    <property type="entry name" value="GH13_cat_dom"/>
</dbReference>
<dbReference type="GO" id="GO:0043169">
    <property type="term" value="F:cation binding"/>
    <property type="evidence" value="ECO:0007669"/>
    <property type="project" value="InterPro"/>
</dbReference>
<dbReference type="EMBL" id="RJVG01000013">
    <property type="protein sequence ID" value="ROR23680.1"/>
    <property type="molecule type" value="Genomic_DNA"/>
</dbReference>
<dbReference type="PROSITE" id="PS51257">
    <property type="entry name" value="PROKAR_LIPOPROTEIN"/>
    <property type="match status" value="1"/>
</dbReference>
<dbReference type="AlphaFoldDB" id="A0A3N1XA82"/>